<feature type="compositionally biased region" description="Low complexity" evidence="1">
    <location>
        <begin position="32"/>
        <end position="46"/>
    </location>
</feature>
<evidence type="ECO:0000256" key="1">
    <source>
        <dbReference type="SAM" id="MobiDB-lite"/>
    </source>
</evidence>
<dbReference type="AlphaFoldDB" id="A0A3E2HAB5"/>
<organism evidence="2 3">
    <name type="scientific">Scytalidium lignicola</name>
    <name type="common">Hyphomycete</name>
    <dbReference type="NCBI Taxonomy" id="5539"/>
    <lineage>
        <taxon>Eukaryota</taxon>
        <taxon>Fungi</taxon>
        <taxon>Dikarya</taxon>
        <taxon>Ascomycota</taxon>
        <taxon>Pezizomycotina</taxon>
        <taxon>Leotiomycetes</taxon>
        <taxon>Leotiomycetes incertae sedis</taxon>
        <taxon>Scytalidium</taxon>
    </lineage>
</organism>
<evidence type="ECO:0000313" key="3">
    <source>
        <dbReference type="Proteomes" id="UP000258309"/>
    </source>
</evidence>
<feature type="non-terminal residue" evidence="2">
    <location>
        <position position="1"/>
    </location>
</feature>
<protein>
    <submittedName>
        <fullName evidence="2">Uncharacterized protein</fullName>
    </submittedName>
</protein>
<gene>
    <name evidence="2" type="ORF">B7463_g6301</name>
</gene>
<comment type="caution">
    <text evidence="2">The sequence shown here is derived from an EMBL/GenBank/DDBJ whole genome shotgun (WGS) entry which is preliminary data.</text>
</comment>
<feature type="non-terminal residue" evidence="2">
    <location>
        <position position="364"/>
    </location>
</feature>
<dbReference type="EMBL" id="NCSJ02000110">
    <property type="protein sequence ID" value="RFU30063.1"/>
    <property type="molecule type" value="Genomic_DNA"/>
</dbReference>
<feature type="compositionally biased region" description="Polar residues" evidence="1">
    <location>
        <begin position="231"/>
        <end position="246"/>
    </location>
</feature>
<feature type="compositionally biased region" description="Basic and acidic residues" evidence="1">
    <location>
        <begin position="47"/>
        <end position="63"/>
    </location>
</feature>
<feature type="region of interest" description="Disordered" evidence="1">
    <location>
        <begin position="213"/>
        <end position="339"/>
    </location>
</feature>
<name>A0A3E2HAB5_SCYLI</name>
<reference evidence="2 3" key="1">
    <citation type="submission" date="2018-05" db="EMBL/GenBank/DDBJ databases">
        <title>Draft genome sequence of Scytalidium lignicola DSM 105466, a ubiquitous saprotrophic fungus.</title>
        <authorList>
            <person name="Buettner E."/>
            <person name="Gebauer A.M."/>
            <person name="Hofrichter M."/>
            <person name="Liers C."/>
            <person name="Kellner H."/>
        </authorList>
    </citation>
    <scope>NUCLEOTIDE SEQUENCE [LARGE SCALE GENOMIC DNA]</scope>
    <source>
        <strain evidence="2 3">DSM 105466</strain>
    </source>
</reference>
<feature type="compositionally biased region" description="Basic and acidic residues" evidence="1">
    <location>
        <begin position="213"/>
        <end position="230"/>
    </location>
</feature>
<keyword evidence="3" id="KW-1185">Reference proteome</keyword>
<accession>A0A3E2HAB5</accession>
<dbReference type="SUPFAM" id="SSF141571">
    <property type="entry name" value="Pentapeptide repeat-like"/>
    <property type="match status" value="1"/>
</dbReference>
<dbReference type="OrthoDB" id="4227485at2759"/>
<sequence length="364" mass="42446">MSLLSTPISADLGEDQVIEEQEEKNKNDKTFKNNVLKNNSLKNNSLSKKDSNKRDLNRRDLSRRDLSKRDLNRRDLSRRDLNRRDLSRRDLSRRDLSRRDLNRRDLSRRDLNSRDLNRRDLSRRDLNRRDLSRRDLSRRDSNKRDLNRRDLSRRDLNRRNSNRRDLQRRIIRDEQEDHIAYEKQEKSTRVELGKPTIEEGKLLRAQNLAKQLKERQARKLSSDQRQEELANSKTTAAENEPQNTAEQEVAGNLTHSMQPDTDSSAAKNSNSASASGKMPEHVAGPEEQIQADKPYPQNRTSSGDRGPDSSKHRTASKKLNFWKNSQAGEDSTDNELAARKEVHLKQYQKHAEKRAAKCNSKQDP</sequence>
<proteinExistence type="predicted"/>
<feature type="region of interest" description="Disordered" evidence="1">
    <location>
        <begin position="1"/>
        <end position="63"/>
    </location>
</feature>
<feature type="compositionally biased region" description="Low complexity" evidence="1">
    <location>
        <begin position="263"/>
        <end position="275"/>
    </location>
</feature>
<dbReference type="Proteomes" id="UP000258309">
    <property type="component" value="Unassembled WGS sequence"/>
</dbReference>
<dbReference type="Gene3D" id="2.160.20.80">
    <property type="entry name" value="E3 ubiquitin-protein ligase SopA"/>
    <property type="match status" value="1"/>
</dbReference>
<feature type="compositionally biased region" description="Acidic residues" evidence="1">
    <location>
        <begin position="12"/>
        <end position="22"/>
    </location>
</feature>
<evidence type="ECO:0000313" key="2">
    <source>
        <dbReference type="EMBL" id="RFU30063.1"/>
    </source>
</evidence>
<feature type="compositionally biased region" description="Polar residues" evidence="1">
    <location>
        <begin position="253"/>
        <end position="262"/>
    </location>
</feature>